<comment type="similarity">
    <text evidence="2">Belongs to the glycosyl hydrolase 51 family.</text>
</comment>
<dbReference type="Pfam" id="PF06964">
    <property type="entry name" value="Alpha-L-AF_C"/>
    <property type="match status" value="1"/>
</dbReference>
<protein>
    <recommendedName>
        <fullName evidence="3">non-reducing end alpha-L-arabinofuranosidase</fullName>
        <ecNumber evidence="3">3.2.1.55</ecNumber>
    </recommendedName>
</protein>
<evidence type="ECO:0000256" key="1">
    <source>
        <dbReference type="ARBA" id="ARBA00001462"/>
    </source>
</evidence>
<dbReference type="RefSeq" id="WP_192010670.1">
    <property type="nucleotide sequence ID" value="NZ_JACYTQ010000004.1"/>
</dbReference>
<dbReference type="Gene3D" id="2.60.120.260">
    <property type="entry name" value="Galactose-binding domain-like"/>
    <property type="match status" value="1"/>
</dbReference>
<sequence>MKKIKPLMLGILAAMAPLFLQAQQEPTELVVDLNEKVSDVSPTMWGLFFEDINFAADGGLYAEMIKNYSFEFENPMMGWGRVEDHGAKGYVFNRKHEAAGANHKFLRMQRLNEEGNFGVSNQGFRGIAVKEGLKYTLTFIAKVAKGENLTVTAKLWDKDQLIGEGSVSGFSDEWAEYEIEMTSSKTLDGVGFQFLLEGEGELDVDMISMFPEDTWKGRKRGLRKDLVQLLADMNPGFLRFPGGCIVEGFDLENRYEWKKTIGNMEDREVIKNRWNIEFAHRTTPDYYQSFGIGFFEYFQLSEDIGAEPLPILSCGLACQFNTGEQVPIGALDEYVNDALDLIEFANGSVDSKWGAKRAEMGHPEPFGLKFIGVGNENWGPQYIERAKIFEKAIKAAYPDVTIVSTSGPFPDGREFEYLWGELREMEAELVDEHYYRPPSWFRENARRYDDYDRNGPKVFAGEYAAHSTTVSENFKRNNWEAALSEAAFMTGLERNADVVRLASYAPLFAHVDGWQWNPDMIWFDNLRSYGTTNYQVQKLFSTNPGTHVLSITQEGNSLAGENGLYASATIDENTNELIFKIVNTSSEPKQVSIKLDGKYKGSGTGELLEMADKDLEAYNSLDDPEAVIPLSKSIEVNKKTIELELKGQSVNVGRVKVAK</sequence>
<dbReference type="SUPFAM" id="SSF49785">
    <property type="entry name" value="Galactose-binding domain-like"/>
    <property type="match status" value="1"/>
</dbReference>
<dbReference type="EMBL" id="JACYTQ010000004">
    <property type="protein sequence ID" value="MBD8489787.1"/>
    <property type="molecule type" value="Genomic_DNA"/>
</dbReference>
<evidence type="ECO:0000259" key="8">
    <source>
        <dbReference type="SMART" id="SM00813"/>
    </source>
</evidence>
<dbReference type="PANTHER" id="PTHR31776:SF0">
    <property type="entry name" value="ALPHA-L-ARABINOFURANOSIDASE 1"/>
    <property type="match status" value="1"/>
</dbReference>
<keyword evidence="10" id="KW-1185">Reference proteome</keyword>
<evidence type="ECO:0000256" key="4">
    <source>
        <dbReference type="ARBA" id="ARBA00022729"/>
    </source>
</evidence>
<dbReference type="InterPro" id="IPR010720">
    <property type="entry name" value="Alpha-L-AF_C"/>
</dbReference>
<accession>A0ABR9AM09</accession>
<dbReference type="PANTHER" id="PTHR31776">
    <property type="entry name" value="ALPHA-L-ARABINOFURANOSIDASE 1"/>
    <property type="match status" value="1"/>
</dbReference>
<evidence type="ECO:0000256" key="6">
    <source>
        <dbReference type="ARBA" id="ARBA00023180"/>
    </source>
</evidence>
<feature type="domain" description="Alpha-L-arabinofuranosidase C-terminal" evidence="8">
    <location>
        <begin position="461"/>
        <end position="649"/>
    </location>
</feature>
<dbReference type="Proteomes" id="UP000647133">
    <property type="component" value="Unassembled WGS sequence"/>
</dbReference>
<keyword evidence="6" id="KW-0325">Glycoprotein</keyword>
<feature type="signal peptide" evidence="7">
    <location>
        <begin position="1"/>
        <end position="22"/>
    </location>
</feature>
<comment type="catalytic activity">
    <reaction evidence="1">
        <text>Hydrolysis of terminal non-reducing alpha-L-arabinofuranoside residues in alpha-L-arabinosides.</text>
        <dbReference type="EC" id="3.2.1.55"/>
    </reaction>
</comment>
<dbReference type="Gene3D" id="2.60.40.1180">
    <property type="entry name" value="Golgi alpha-mannosidase II"/>
    <property type="match status" value="1"/>
</dbReference>
<organism evidence="9 10">
    <name type="scientific">Echinicola arenosa</name>
    <dbReference type="NCBI Taxonomy" id="2774144"/>
    <lineage>
        <taxon>Bacteria</taxon>
        <taxon>Pseudomonadati</taxon>
        <taxon>Bacteroidota</taxon>
        <taxon>Cytophagia</taxon>
        <taxon>Cytophagales</taxon>
        <taxon>Cyclobacteriaceae</taxon>
        <taxon>Echinicola</taxon>
    </lineage>
</organism>
<keyword evidence="5" id="KW-0378">Hydrolase</keyword>
<evidence type="ECO:0000313" key="9">
    <source>
        <dbReference type="EMBL" id="MBD8489787.1"/>
    </source>
</evidence>
<proteinExistence type="inferred from homology"/>
<reference evidence="9 10" key="1">
    <citation type="submission" date="2020-09" db="EMBL/GenBank/DDBJ databases">
        <title>Echinicola sp. CAU 1574 isolated from sand of Sido Beach.</title>
        <authorList>
            <person name="Kim W."/>
        </authorList>
    </citation>
    <scope>NUCLEOTIDE SEQUENCE [LARGE SCALE GENOMIC DNA]</scope>
    <source>
        <strain evidence="9 10">CAU 1574</strain>
    </source>
</reference>
<dbReference type="SMART" id="SM00813">
    <property type="entry name" value="Alpha-L-AF_C"/>
    <property type="match status" value="1"/>
</dbReference>
<dbReference type="InterPro" id="IPR013780">
    <property type="entry name" value="Glyco_hydro_b"/>
</dbReference>
<dbReference type="InterPro" id="IPR051563">
    <property type="entry name" value="Glycosyl_Hydrolase_51"/>
</dbReference>
<dbReference type="InterPro" id="IPR017853">
    <property type="entry name" value="GH"/>
</dbReference>
<dbReference type="InterPro" id="IPR055235">
    <property type="entry name" value="ASD1_cat"/>
</dbReference>
<evidence type="ECO:0000256" key="3">
    <source>
        <dbReference type="ARBA" id="ARBA00012670"/>
    </source>
</evidence>
<dbReference type="InterPro" id="IPR008979">
    <property type="entry name" value="Galactose-bd-like_sf"/>
</dbReference>
<evidence type="ECO:0000256" key="5">
    <source>
        <dbReference type="ARBA" id="ARBA00022801"/>
    </source>
</evidence>
<dbReference type="SUPFAM" id="SSF51445">
    <property type="entry name" value="(Trans)glycosidases"/>
    <property type="match status" value="1"/>
</dbReference>
<evidence type="ECO:0000256" key="2">
    <source>
        <dbReference type="ARBA" id="ARBA00007186"/>
    </source>
</evidence>
<comment type="caution">
    <text evidence="9">The sequence shown here is derived from an EMBL/GenBank/DDBJ whole genome shotgun (WGS) entry which is preliminary data.</text>
</comment>
<dbReference type="SUPFAM" id="SSF51011">
    <property type="entry name" value="Glycosyl hydrolase domain"/>
    <property type="match status" value="1"/>
</dbReference>
<evidence type="ECO:0000256" key="7">
    <source>
        <dbReference type="SAM" id="SignalP"/>
    </source>
</evidence>
<keyword evidence="4 7" id="KW-0732">Signal</keyword>
<dbReference type="Gene3D" id="3.20.20.80">
    <property type="entry name" value="Glycosidases"/>
    <property type="match status" value="1"/>
</dbReference>
<dbReference type="Pfam" id="PF22848">
    <property type="entry name" value="ASD1_dom"/>
    <property type="match status" value="1"/>
</dbReference>
<name>A0ABR9AM09_9BACT</name>
<gene>
    <name evidence="9" type="ORF">IFO69_13600</name>
</gene>
<dbReference type="EC" id="3.2.1.55" evidence="3"/>
<evidence type="ECO:0000313" key="10">
    <source>
        <dbReference type="Proteomes" id="UP000647133"/>
    </source>
</evidence>
<feature type="chain" id="PRO_5047485217" description="non-reducing end alpha-L-arabinofuranosidase" evidence="7">
    <location>
        <begin position="23"/>
        <end position="659"/>
    </location>
</feature>